<keyword evidence="4" id="KW-1278">Translocase</keyword>
<dbReference type="PROSITE" id="PS00211">
    <property type="entry name" value="ABC_TRANSPORTER_1"/>
    <property type="match status" value="1"/>
</dbReference>
<dbReference type="CDD" id="cd03255">
    <property type="entry name" value="ABC_MJ0796_LolCDE_FtsE"/>
    <property type="match status" value="1"/>
</dbReference>
<name>A0A1H2Z7N5_9FLAO</name>
<feature type="domain" description="ABC transporter" evidence="6">
    <location>
        <begin position="2"/>
        <end position="219"/>
    </location>
</feature>
<dbReference type="GO" id="GO:0098796">
    <property type="term" value="C:membrane protein complex"/>
    <property type="evidence" value="ECO:0007669"/>
    <property type="project" value="UniProtKB-ARBA"/>
</dbReference>
<evidence type="ECO:0000256" key="2">
    <source>
        <dbReference type="ARBA" id="ARBA00022741"/>
    </source>
</evidence>
<dbReference type="GO" id="GO:0005524">
    <property type="term" value="F:ATP binding"/>
    <property type="evidence" value="ECO:0007669"/>
    <property type="project" value="UniProtKB-KW"/>
</dbReference>
<dbReference type="PANTHER" id="PTHR42798:SF2">
    <property type="entry name" value="ABC TRANSPORTER ATP-BINDING PROTEIN MG467-RELATED"/>
    <property type="match status" value="1"/>
</dbReference>
<dbReference type="Pfam" id="PF00005">
    <property type="entry name" value="ABC_tran"/>
    <property type="match status" value="1"/>
</dbReference>
<dbReference type="InterPro" id="IPR027417">
    <property type="entry name" value="P-loop_NTPase"/>
</dbReference>
<evidence type="ECO:0000256" key="4">
    <source>
        <dbReference type="ARBA" id="ARBA00022967"/>
    </source>
</evidence>
<keyword evidence="1" id="KW-0813">Transport</keyword>
<dbReference type="SUPFAM" id="SSF52540">
    <property type="entry name" value="P-loop containing nucleoside triphosphate hydrolases"/>
    <property type="match status" value="1"/>
</dbReference>
<comment type="similarity">
    <text evidence="5">Belongs to the ABC transporter superfamily. Macrolide exporter (TC 3.A.1.122) family.</text>
</comment>
<organism evidence="7 8">
    <name type="scientific">Capnocytophaga granulosa</name>
    <dbReference type="NCBI Taxonomy" id="45242"/>
    <lineage>
        <taxon>Bacteria</taxon>
        <taxon>Pseudomonadati</taxon>
        <taxon>Bacteroidota</taxon>
        <taxon>Flavobacteriia</taxon>
        <taxon>Flavobacteriales</taxon>
        <taxon>Flavobacteriaceae</taxon>
        <taxon>Capnocytophaga</taxon>
    </lineage>
</organism>
<dbReference type="Proteomes" id="UP000182771">
    <property type="component" value="Unassembled WGS sequence"/>
</dbReference>
<dbReference type="OrthoDB" id="9782239at2"/>
<dbReference type="GO" id="GO:0022857">
    <property type="term" value="F:transmembrane transporter activity"/>
    <property type="evidence" value="ECO:0007669"/>
    <property type="project" value="UniProtKB-ARBA"/>
</dbReference>
<evidence type="ECO:0000256" key="5">
    <source>
        <dbReference type="ARBA" id="ARBA00038388"/>
    </source>
</evidence>
<dbReference type="PROSITE" id="PS50893">
    <property type="entry name" value="ABC_TRANSPORTER_2"/>
    <property type="match status" value="1"/>
</dbReference>
<keyword evidence="8" id="KW-1185">Reference proteome</keyword>
<accession>A0A1H2Z7N5</accession>
<dbReference type="RefSeq" id="WP_016419302.1">
    <property type="nucleotide sequence ID" value="NZ_CAJPRD010000027.1"/>
</dbReference>
<dbReference type="FunFam" id="3.40.50.300:FF:000032">
    <property type="entry name" value="Export ABC transporter ATP-binding protein"/>
    <property type="match status" value="1"/>
</dbReference>
<dbReference type="InterPro" id="IPR017871">
    <property type="entry name" value="ABC_transporter-like_CS"/>
</dbReference>
<protein>
    <submittedName>
        <fullName evidence="7">Putative ABC transport system ATP-binding protein</fullName>
    </submittedName>
</protein>
<gene>
    <name evidence="7" type="ORF">SAMN05444420_10941</name>
</gene>
<dbReference type="InterPro" id="IPR003439">
    <property type="entry name" value="ABC_transporter-like_ATP-bd"/>
</dbReference>
<evidence type="ECO:0000259" key="6">
    <source>
        <dbReference type="PROSITE" id="PS50893"/>
    </source>
</evidence>
<sequence>MIQLNDIKKAYHTEYDTLQVLKGINLTVERGEMVSIMGASGSGKSTLMNIIGLLDTYDSGTYYFDGQDMSLLDSVERSAYRSRNIGFVFQAANLIAYKNVVENVALPLFYQHVPKKEREERAMEKLEPLGIASWAKHYPNELSGGQKQRVAIARALIANAPLLLADEPTGQLDSKTTAEVMQIFKEVNAKGTTIVIVTHEEDIAAQTQRIIRIVDGLIQ</sequence>
<evidence type="ECO:0000256" key="1">
    <source>
        <dbReference type="ARBA" id="ARBA00022448"/>
    </source>
</evidence>
<dbReference type="GO" id="GO:0016887">
    <property type="term" value="F:ATP hydrolysis activity"/>
    <property type="evidence" value="ECO:0007669"/>
    <property type="project" value="InterPro"/>
</dbReference>
<dbReference type="SMART" id="SM00382">
    <property type="entry name" value="AAA"/>
    <property type="match status" value="1"/>
</dbReference>
<dbReference type="EMBL" id="FNND01000009">
    <property type="protein sequence ID" value="SDX13351.1"/>
    <property type="molecule type" value="Genomic_DNA"/>
</dbReference>
<reference evidence="7 8" key="1">
    <citation type="submission" date="2016-10" db="EMBL/GenBank/DDBJ databases">
        <authorList>
            <person name="Varghese N."/>
            <person name="Submissions S."/>
        </authorList>
    </citation>
    <scope>NUCLEOTIDE SEQUENCE [LARGE SCALE GENOMIC DNA]</scope>
    <source>
        <strain evidence="7 8">DSM 11449</strain>
    </source>
</reference>
<evidence type="ECO:0000256" key="3">
    <source>
        <dbReference type="ARBA" id="ARBA00022840"/>
    </source>
</evidence>
<dbReference type="PANTHER" id="PTHR42798">
    <property type="entry name" value="LIPOPROTEIN-RELEASING SYSTEM ATP-BINDING PROTEIN LOLD"/>
    <property type="match status" value="1"/>
</dbReference>
<dbReference type="AlphaFoldDB" id="A0A1H2Z7N5"/>
<comment type="caution">
    <text evidence="7">The sequence shown here is derived from an EMBL/GenBank/DDBJ whole genome shotgun (WGS) entry which is preliminary data.</text>
</comment>
<keyword evidence="2" id="KW-0547">Nucleotide-binding</keyword>
<evidence type="ECO:0000313" key="7">
    <source>
        <dbReference type="EMBL" id="SDX13351.1"/>
    </source>
</evidence>
<evidence type="ECO:0000313" key="8">
    <source>
        <dbReference type="Proteomes" id="UP000182771"/>
    </source>
</evidence>
<dbReference type="Gene3D" id="3.40.50.300">
    <property type="entry name" value="P-loop containing nucleotide triphosphate hydrolases"/>
    <property type="match status" value="1"/>
</dbReference>
<proteinExistence type="inferred from homology"/>
<dbReference type="InterPro" id="IPR017911">
    <property type="entry name" value="MacB-like_ATP-bd"/>
</dbReference>
<dbReference type="GeneID" id="85018159"/>
<keyword evidence="3 7" id="KW-0067">ATP-binding</keyword>
<dbReference type="InterPro" id="IPR003593">
    <property type="entry name" value="AAA+_ATPase"/>
</dbReference>